<sequence length="175" mass="19146">MSGGGQPYTPPPKYITDFSKALANEVRILLDEVGKLRDERRQLQYEIAELMAVKSKHGSGGEYSPAWQKQLQAPPTMEMIPAPMPPPEEPLAPARPGWRIVHKRPERKPKAIKAAPAPVATPAPSIPDLPMQPEMPAWSRWRPNPLLQPAASPSPMVNSPPPRTGLFGPATPPPK</sequence>
<evidence type="ECO:0000313" key="2">
    <source>
        <dbReference type="Proteomes" id="UP000308600"/>
    </source>
</evidence>
<protein>
    <submittedName>
        <fullName evidence="1">Uncharacterized protein</fullName>
    </submittedName>
</protein>
<organism evidence="1 2">
    <name type="scientific">Pluteus cervinus</name>
    <dbReference type="NCBI Taxonomy" id="181527"/>
    <lineage>
        <taxon>Eukaryota</taxon>
        <taxon>Fungi</taxon>
        <taxon>Dikarya</taxon>
        <taxon>Basidiomycota</taxon>
        <taxon>Agaricomycotina</taxon>
        <taxon>Agaricomycetes</taxon>
        <taxon>Agaricomycetidae</taxon>
        <taxon>Agaricales</taxon>
        <taxon>Pluteineae</taxon>
        <taxon>Pluteaceae</taxon>
        <taxon>Pluteus</taxon>
    </lineage>
</organism>
<keyword evidence="2" id="KW-1185">Reference proteome</keyword>
<proteinExistence type="predicted"/>
<evidence type="ECO:0000313" key="1">
    <source>
        <dbReference type="EMBL" id="TFK68115.1"/>
    </source>
</evidence>
<accession>A0ACD3AR25</accession>
<reference evidence="1 2" key="1">
    <citation type="journal article" date="2019" name="Nat. Ecol. Evol.">
        <title>Megaphylogeny resolves global patterns of mushroom evolution.</title>
        <authorList>
            <person name="Varga T."/>
            <person name="Krizsan K."/>
            <person name="Foldi C."/>
            <person name="Dima B."/>
            <person name="Sanchez-Garcia M."/>
            <person name="Sanchez-Ramirez S."/>
            <person name="Szollosi G.J."/>
            <person name="Szarkandi J.G."/>
            <person name="Papp V."/>
            <person name="Albert L."/>
            <person name="Andreopoulos W."/>
            <person name="Angelini C."/>
            <person name="Antonin V."/>
            <person name="Barry K.W."/>
            <person name="Bougher N.L."/>
            <person name="Buchanan P."/>
            <person name="Buyck B."/>
            <person name="Bense V."/>
            <person name="Catcheside P."/>
            <person name="Chovatia M."/>
            <person name="Cooper J."/>
            <person name="Damon W."/>
            <person name="Desjardin D."/>
            <person name="Finy P."/>
            <person name="Geml J."/>
            <person name="Haridas S."/>
            <person name="Hughes K."/>
            <person name="Justo A."/>
            <person name="Karasinski D."/>
            <person name="Kautmanova I."/>
            <person name="Kiss B."/>
            <person name="Kocsube S."/>
            <person name="Kotiranta H."/>
            <person name="LaButti K.M."/>
            <person name="Lechner B.E."/>
            <person name="Liimatainen K."/>
            <person name="Lipzen A."/>
            <person name="Lukacs Z."/>
            <person name="Mihaltcheva S."/>
            <person name="Morgado L.N."/>
            <person name="Niskanen T."/>
            <person name="Noordeloos M.E."/>
            <person name="Ohm R.A."/>
            <person name="Ortiz-Santana B."/>
            <person name="Ovrebo C."/>
            <person name="Racz N."/>
            <person name="Riley R."/>
            <person name="Savchenko A."/>
            <person name="Shiryaev A."/>
            <person name="Soop K."/>
            <person name="Spirin V."/>
            <person name="Szebenyi C."/>
            <person name="Tomsovsky M."/>
            <person name="Tulloss R.E."/>
            <person name="Uehling J."/>
            <person name="Grigoriev I.V."/>
            <person name="Vagvolgyi C."/>
            <person name="Papp T."/>
            <person name="Martin F.M."/>
            <person name="Miettinen O."/>
            <person name="Hibbett D.S."/>
            <person name="Nagy L.G."/>
        </authorList>
    </citation>
    <scope>NUCLEOTIDE SEQUENCE [LARGE SCALE GENOMIC DNA]</scope>
    <source>
        <strain evidence="1 2">NL-1719</strain>
    </source>
</reference>
<name>A0ACD3AR25_9AGAR</name>
<gene>
    <name evidence="1" type="ORF">BDN72DRAFT_871083</name>
</gene>
<dbReference type="Proteomes" id="UP000308600">
    <property type="component" value="Unassembled WGS sequence"/>
</dbReference>
<dbReference type="EMBL" id="ML208359">
    <property type="protein sequence ID" value="TFK68115.1"/>
    <property type="molecule type" value="Genomic_DNA"/>
</dbReference>